<dbReference type="InterPro" id="IPR004860">
    <property type="entry name" value="LAGLIDADG_dom"/>
</dbReference>
<organism evidence="2 3">
    <name type="scientific">Candidatus Zambryskibacteria bacterium RIFCSPHIGHO2_01_FULL_46_25</name>
    <dbReference type="NCBI Taxonomy" id="1802738"/>
    <lineage>
        <taxon>Bacteria</taxon>
        <taxon>Candidatus Zambryskiibacteriota</taxon>
    </lineage>
</organism>
<evidence type="ECO:0000259" key="1">
    <source>
        <dbReference type="Pfam" id="PF03161"/>
    </source>
</evidence>
<dbReference type="GO" id="GO:0000373">
    <property type="term" value="P:Group II intron splicing"/>
    <property type="evidence" value="ECO:0007669"/>
    <property type="project" value="TreeGrafter"/>
</dbReference>
<reference evidence="2 3" key="1">
    <citation type="journal article" date="2016" name="Nat. Commun.">
        <title>Thousands of microbial genomes shed light on interconnected biogeochemical processes in an aquifer system.</title>
        <authorList>
            <person name="Anantharaman K."/>
            <person name="Brown C.T."/>
            <person name="Hug L.A."/>
            <person name="Sharon I."/>
            <person name="Castelle C.J."/>
            <person name="Probst A.J."/>
            <person name="Thomas B.C."/>
            <person name="Singh A."/>
            <person name="Wilkins M.J."/>
            <person name="Karaoz U."/>
            <person name="Brodie E.L."/>
            <person name="Williams K.H."/>
            <person name="Hubbard S.S."/>
            <person name="Banfield J.F."/>
        </authorList>
    </citation>
    <scope>NUCLEOTIDE SEQUENCE [LARGE SCALE GENOMIC DNA]</scope>
</reference>
<dbReference type="Proteomes" id="UP000178107">
    <property type="component" value="Unassembled WGS sequence"/>
</dbReference>
<dbReference type="GO" id="GO:0045292">
    <property type="term" value="P:mRNA cis splicing, via spliceosome"/>
    <property type="evidence" value="ECO:0007669"/>
    <property type="project" value="TreeGrafter"/>
</dbReference>
<accession>A0A1G2T0I4</accession>
<protein>
    <recommendedName>
        <fullName evidence="1">Homing endonuclease LAGLIDADG domain-containing protein</fullName>
    </recommendedName>
</protein>
<name>A0A1G2T0I4_9BACT</name>
<dbReference type="AlphaFoldDB" id="A0A1G2T0I4"/>
<dbReference type="GO" id="GO:0004519">
    <property type="term" value="F:endonuclease activity"/>
    <property type="evidence" value="ECO:0007669"/>
    <property type="project" value="InterPro"/>
</dbReference>
<feature type="domain" description="Homing endonuclease LAGLIDADG" evidence="1">
    <location>
        <begin position="42"/>
        <end position="207"/>
    </location>
</feature>
<gene>
    <name evidence="2" type="ORF">A2838_00840</name>
</gene>
<dbReference type="InterPro" id="IPR027434">
    <property type="entry name" value="Homing_endonucl"/>
</dbReference>
<dbReference type="GO" id="GO:0048564">
    <property type="term" value="P:photosystem I assembly"/>
    <property type="evidence" value="ECO:0007669"/>
    <property type="project" value="TreeGrafter"/>
</dbReference>
<dbReference type="SUPFAM" id="SSF55608">
    <property type="entry name" value="Homing endonucleases"/>
    <property type="match status" value="1"/>
</dbReference>
<sequence length="252" mass="29376">MKPSSLIDIIKGMKVIPREARRITYSSEIRKLKNIPLTDEQRAIVVGAILGDACLSPNWSLTNHRLQITRSKQQQVYIEWQYGKFKPFVLTKPRWYERTRSYTIRTISHQEFSNLRKEFYPQGIKILPDRIEEYLQNPLTLAVWFMDDGNAVIRNGKVVGYHLNTQSFTKEENQKIARLFEELFGIRFVIEKNNGSYRIGVWQKDSREMFRNLIDSHIIPSMRYKLGLISDSSSPVETGFPQTGMKIVEASA</sequence>
<comment type="caution">
    <text evidence="2">The sequence shown here is derived from an EMBL/GenBank/DDBJ whole genome shotgun (WGS) entry which is preliminary data.</text>
</comment>
<dbReference type="Pfam" id="PF03161">
    <property type="entry name" value="LAGLIDADG_2"/>
    <property type="match status" value="1"/>
</dbReference>
<dbReference type="EMBL" id="MHVH01000004">
    <property type="protein sequence ID" value="OHA90508.1"/>
    <property type="molecule type" value="Genomic_DNA"/>
</dbReference>
<evidence type="ECO:0000313" key="3">
    <source>
        <dbReference type="Proteomes" id="UP000178107"/>
    </source>
</evidence>
<evidence type="ECO:0000313" key="2">
    <source>
        <dbReference type="EMBL" id="OHA90508.1"/>
    </source>
</evidence>
<dbReference type="Gene3D" id="3.10.28.10">
    <property type="entry name" value="Homing endonucleases"/>
    <property type="match status" value="2"/>
</dbReference>
<dbReference type="PANTHER" id="PTHR47539">
    <property type="entry name" value="PENTATRICOPEPTIDE REPEAT-CONTAINING PROTEIN OTP51, CHLOROPLASTIC"/>
    <property type="match status" value="1"/>
</dbReference>
<proteinExistence type="predicted"/>
<dbReference type="InterPro" id="IPR052500">
    <property type="entry name" value="Chloro/Mito_RNA_Process"/>
</dbReference>
<dbReference type="PANTHER" id="PTHR47539:SF1">
    <property type="entry name" value="PENTATRICOPEPTIDE REPEAT-CONTAINING PROTEIN OTP51, CHLOROPLASTIC"/>
    <property type="match status" value="1"/>
</dbReference>